<feature type="active site" description="Nucleophile" evidence="8">
    <location>
        <position position="967"/>
    </location>
</feature>
<evidence type="ECO:0000256" key="7">
    <source>
        <dbReference type="PIRNR" id="PIRNR036421"/>
    </source>
</evidence>
<comment type="function">
    <text evidence="7">Degrades oligopeptides.</text>
</comment>
<dbReference type="Pfam" id="PF26550">
    <property type="entry name" value="Tricorn_2nd"/>
    <property type="match status" value="1"/>
</dbReference>
<feature type="domain" description="Tail specific protease" evidence="10">
    <location>
        <begin position="846"/>
        <end position="1036"/>
    </location>
</feature>
<evidence type="ECO:0000256" key="4">
    <source>
        <dbReference type="ARBA" id="ARBA00022670"/>
    </source>
</evidence>
<dbReference type="EMBL" id="CP070496">
    <property type="protein sequence ID" value="QSB04148.1"/>
    <property type="molecule type" value="Genomic_DNA"/>
</dbReference>
<keyword evidence="3 7" id="KW-0963">Cytoplasm</keyword>
<protein>
    <recommendedName>
        <fullName evidence="7">Tricorn protease homolog</fullName>
        <ecNumber evidence="7">3.4.21.-</ecNumber>
    </recommendedName>
</protein>
<dbReference type="InterPro" id="IPR005151">
    <property type="entry name" value="Tail-specific_protease"/>
</dbReference>
<dbReference type="GO" id="GO:0005737">
    <property type="term" value="C:cytoplasm"/>
    <property type="evidence" value="ECO:0007669"/>
    <property type="project" value="UniProtKB-SubCell"/>
</dbReference>
<dbReference type="InterPro" id="IPR029414">
    <property type="entry name" value="Tricorn_PDZ"/>
</dbReference>
<evidence type="ECO:0000256" key="8">
    <source>
        <dbReference type="PIRSR" id="PIRSR036421-1"/>
    </source>
</evidence>
<evidence type="ECO:0000313" key="11">
    <source>
        <dbReference type="EMBL" id="QSB04148.1"/>
    </source>
</evidence>
<dbReference type="Gene3D" id="2.120.10.60">
    <property type="entry name" value="Tricorn protease N-terminal domain"/>
    <property type="match status" value="1"/>
</dbReference>
<evidence type="ECO:0000256" key="9">
    <source>
        <dbReference type="PIRSR" id="PIRSR036421-3"/>
    </source>
</evidence>
<dbReference type="GO" id="GO:0008236">
    <property type="term" value="F:serine-type peptidase activity"/>
    <property type="evidence" value="ECO:0007669"/>
    <property type="project" value="UniProtKB-UniRule"/>
</dbReference>
<dbReference type="Pfam" id="PF26549">
    <property type="entry name" value="Tricorn_N"/>
    <property type="match status" value="1"/>
</dbReference>
<dbReference type="Gene3D" id="2.30.42.10">
    <property type="match status" value="1"/>
</dbReference>
<evidence type="ECO:0000259" key="10">
    <source>
        <dbReference type="SMART" id="SM00245"/>
    </source>
</evidence>
<dbReference type="InterPro" id="IPR036034">
    <property type="entry name" value="PDZ_sf"/>
</dbReference>
<dbReference type="SUPFAM" id="SSF69304">
    <property type="entry name" value="Tricorn protease N-terminal domain"/>
    <property type="match status" value="1"/>
</dbReference>
<dbReference type="Pfam" id="PF03572">
    <property type="entry name" value="Peptidase_S41"/>
    <property type="match status" value="1"/>
</dbReference>
<dbReference type="InterPro" id="IPR029045">
    <property type="entry name" value="ClpP/crotonase-like_dom_sf"/>
</dbReference>
<dbReference type="PANTHER" id="PTHR43253:SF1">
    <property type="entry name" value="TRICORN PROTEASE HOMOLOG 2-RELATED"/>
    <property type="match status" value="1"/>
</dbReference>
<comment type="subcellular location">
    <subcellularLocation>
        <location evidence="1 7">Cytoplasm</location>
    </subcellularLocation>
</comment>
<evidence type="ECO:0000256" key="1">
    <source>
        <dbReference type="ARBA" id="ARBA00004496"/>
    </source>
</evidence>
<name>A0A895XRC0_9ACTN</name>
<gene>
    <name evidence="11" type="ORF">JQS30_10020</name>
</gene>
<dbReference type="SUPFAM" id="SSF50156">
    <property type="entry name" value="PDZ domain-like"/>
    <property type="match status" value="1"/>
</dbReference>
<dbReference type="Gene3D" id="3.90.226.10">
    <property type="entry name" value="2-enoyl-CoA Hydratase, Chain A, domain 1"/>
    <property type="match status" value="1"/>
</dbReference>
<dbReference type="Pfam" id="PF14684">
    <property type="entry name" value="Tricorn_C1"/>
    <property type="match status" value="1"/>
</dbReference>
<feature type="site" description="Transition state stabilizer; via amide nitrogen" evidence="9">
    <location>
        <position position="968"/>
    </location>
</feature>
<dbReference type="InterPro" id="IPR028204">
    <property type="entry name" value="Tricorn_C1"/>
</dbReference>
<feature type="active site" description="Charge relay system" evidence="8">
    <location>
        <position position="745"/>
    </location>
</feature>
<reference evidence="11" key="1">
    <citation type="submission" date="2021-02" db="EMBL/GenBank/DDBJ databases">
        <title>Natronoglycomyces albus gen. nov., sp. nov, a haloalkaliphilic actinobacterium from a soda solonchak soil.</title>
        <authorList>
            <person name="Sorokin D.Y."/>
            <person name="Khijniak T.V."/>
            <person name="Zakharycheva A.P."/>
            <person name="Boueva O.V."/>
            <person name="Ariskina E.V."/>
            <person name="Hahnke R.L."/>
            <person name="Bunk B."/>
            <person name="Sproer C."/>
            <person name="Schumann P."/>
            <person name="Evtushenko L.I."/>
            <person name="Kublanov I.V."/>
        </authorList>
    </citation>
    <scope>NUCLEOTIDE SEQUENCE</scope>
    <source>
        <strain evidence="11">DSM 106290</strain>
    </source>
</reference>
<dbReference type="SUPFAM" id="SSF52096">
    <property type="entry name" value="ClpP/crotonase"/>
    <property type="match status" value="1"/>
</dbReference>
<dbReference type="Gene3D" id="3.30.750.44">
    <property type="match status" value="1"/>
</dbReference>
<dbReference type="AlphaFoldDB" id="A0A895XRC0"/>
<dbReference type="Gene3D" id="2.130.10.10">
    <property type="entry name" value="YVTN repeat-like/Quinoprotein amine dehydrogenase"/>
    <property type="match status" value="1"/>
</dbReference>
<keyword evidence="4 7" id="KW-0645">Protease</keyword>
<dbReference type="RefSeq" id="WP_213170148.1">
    <property type="nucleotide sequence ID" value="NZ_CP070496.1"/>
</dbReference>
<proteinExistence type="inferred from homology"/>
<feature type="active site" description="Charge relay system" evidence="8">
    <location>
        <position position="1025"/>
    </location>
</feature>
<dbReference type="Pfam" id="PF14685">
    <property type="entry name" value="PDZ_Tricorn"/>
    <property type="match status" value="1"/>
</dbReference>
<keyword evidence="6 7" id="KW-0720">Serine protease</keyword>
<dbReference type="SMART" id="SM00245">
    <property type="entry name" value="TSPc"/>
    <property type="match status" value="1"/>
</dbReference>
<keyword evidence="12" id="KW-1185">Reference proteome</keyword>
<evidence type="ECO:0000313" key="12">
    <source>
        <dbReference type="Proteomes" id="UP000662939"/>
    </source>
</evidence>
<dbReference type="InterPro" id="IPR012393">
    <property type="entry name" value="Tricorn_protease"/>
</dbReference>
<keyword evidence="5 7" id="KW-0378">Hydrolase</keyword>
<sequence length="1089" mass="120072">MALAYPRYPTLNGNLLAFVAEDDLWSVAATGGTARRLTSTLGSVTATAFSPDGEHIAFVGNDEGTTELYLVSAEGGLPQQLTYQGDEIIWVGWNPEGTTIRYASNATNFTRRRFNLWEVAPGGRPTKLPVGMATAYSEDHAGNSVVARTTPKTEPAHWKRYRGGNAGHFWIDSTGDGTYRLMSELRGNVSCPQLLGDRLYFLSDHEGIGNVYSCRFDGSDQRRHTDHDDYYARGLTCDGRRLAYHCGAELYLLDPIENHSRHLGVDLPATNIRTARRFVDPMTYLQGATLSPDGSTAVVNTRGKLFALRPWDGPVRQLGEVDGTGYRLPTWLHNGTSLLALASTADEPEHLVRLDATGLTPPQRIEFFDLANKEGTREVEGIGRIESICASPISDQVALCNHRGQLLLADLGSPESDASVLVESDTGSIEDVEFSPDGRWLTYSIRLDSPDGTESTPYRAIYLHNLETGASHLASRPVLSDERPTFDPDGKFLYFIGRREYEPAEDALHLDIGFPWGSRPYAVALSRDTPAPFDDEYTPPTENDAAVPARIDAETAPERLVPFPLEAGNFQQLFALKGKVLTLSNPLKPAASADLFNKNKPGRGILRCVDLKTGEVETIAEDVSQAWLSSDASTLMYRSGEELRVITPDEKVSDEDDPGKARFSKQQGWIDVDRIKLSVLPAAEWGQIFAEGWSLQRDYFWIEHMGGIDWQAVFDRYRPLVDRVASRAEFSDLMQEMQGELSSSHAYEMLGDYIGGANYPQGKLGASFSFDSTSKTYRIDEIVIGDRWKPTATSPLNRPGVNAAVGEELLAVNGMSVGPEASPEQRLANLANQKIELVLRSKSGTVRAVNVTALADDRPARYRDWVESNRAAVHEATGGRVGYIHIPDMMSDGYAEFHRSYFEEVSRHALIVDLRFNSGGRVSALLWDRLDRTRFGHMVARNAKPFAVPRNVRRGPLVTVTNEFAGSDGDIGTHTFKMRGLGPVIGRRTWGGVVGISVRFFLADNTLVTQPEIATHMNDVGWDVENYGSDPDIEVEYAPQDFAAGKDPQLDAAIANILDQLETAQVATYQASPKPNLTFTSLPARPQDR</sequence>
<dbReference type="KEGG" id="nav:JQS30_10020"/>
<dbReference type="InterPro" id="IPR015943">
    <property type="entry name" value="WD40/YVTN_repeat-like_dom_sf"/>
</dbReference>
<dbReference type="EC" id="3.4.21.-" evidence="7"/>
<evidence type="ECO:0000256" key="6">
    <source>
        <dbReference type="ARBA" id="ARBA00022825"/>
    </source>
</evidence>
<dbReference type="PIRSF" id="PIRSF036421">
    <property type="entry name" value="Tricorn_protease"/>
    <property type="match status" value="1"/>
</dbReference>
<dbReference type="SUPFAM" id="SSF82171">
    <property type="entry name" value="DPP6 N-terminal domain-like"/>
    <property type="match status" value="1"/>
</dbReference>
<dbReference type="PANTHER" id="PTHR43253">
    <property type="entry name" value="TRICORN PROTEASE HOMOLOG 2-RELATED"/>
    <property type="match status" value="1"/>
</dbReference>
<accession>A0A895XRC0</accession>
<evidence type="ECO:0000256" key="2">
    <source>
        <dbReference type="ARBA" id="ARBA00008524"/>
    </source>
</evidence>
<evidence type="ECO:0000256" key="3">
    <source>
        <dbReference type="ARBA" id="ARBA00022490"/>
    </source>
</evidence>
<comment type="similarity">
    <text evidence="2 7">Belongs to the peptidase S41B family.</text>
</comment>
<dbReference type="CDD" id="cd07562">
    <property type="entry name" value="Peptidase_S41_TRI"/>
    <property type="match status" value="1"/>
</dbReference>
<evidence type="ECO:0000256" key="5">
    <source>
        <dbReference type="ARBA" id="ARBA00022801"/>
    </source>
</evidence>
<dbReference type="Proteomes" id="UP000662939">
    <property type="component" value="Chromosome"/>
</dbReference>
<organism evidence="11 12">
    <name type="scientific">Natronoglycomyces albus</name>
    <dbReference type="NCBI Taxonomy" id="2811108"/>
    <lineage>
        <taxon>Bacteria</taxon>
        <taxon>Bacillati</taxon>
        <taxon>Actinomycetota</taxon>
        <taxon>Actinomycetes</taxon>
        <taxon>Glycomycetales</taxon>
        <taxon>Glycomycetaceae</taxon>
        <taxon>Natronoglycomyces</taxon>
    </lineage>
</organism>
<dbReference type="GO" id="GO:0006508">
    <property type="term" value="P:proteolysis"/>
    <property type="evidence" value="ECO:0007669"/>
    <property type="project" value="UniProtKB-UniRule"/>
</dbReference>